<proteinExistence type="predicted"/>
<evidence type="ECO:0008006" key="3">
    <source>
        <dbReference type="Google" id="ProtNLM"/>
    </source>
</evidence>
<dbReference type="Gene3D" id="3.40.30.10">
    <property type="entry name" value="Glutaredoxin"/>
    <property type="match status" value="1"/>
</dbReference>
<evidence type="ECO:0000313" key="2">
    <source>
        <dbReference type="Proteomes" id="UP000244880"/>
    </source>
</evidence>
<organism evidence="1 2">
    <name type="scientific">Ascidiaceihabitans donghaensis</name>
    <dbReference type="NCBI Taxonomy" id="1510460"/>
    <lineage>
        <taxon>Bacteria</taxon>
        <taxon>Pseudomonadati</taxon>
        <taxon>Pseudomonadota</taxon>
        <taxon>Alphaproteobacteria</taxon>
        <taxon>Rhodobacterales</taxon>
        <taxon>Paracoccaceae</taxon>
        <taxon>Ascidiaceihabitans</taxon>
    </lineage>
</organism>
<dbReference type="EMBL" id="OMOR01000001">
    <property type="protein sequence ID" value="SPH19840.1"/>
    <property type="molecule type" value="Genomic_DNA"/>
</dbReference>
<dbReference type="AlphaFoldDB" id="A0A2R8B9X7"/>
<accession>A0A2R8B9X7</accession>
<dbReference type="Proteomes" id="UP000244880">
    <property type="component" value="Unassembled WGS sequence"/>
</dbReference>
<keyword evidence="2" id="KW-1185">Reference proteome</keyword>
<gene>
    <name evidence="1" type="ORF">ASD8599_00580</name>
</gene>
<reference evidence="1 2" key="1">
    <citation type="submission" date="2018-03" db="EMBL/GenBank/DDBJ databases">
        <authorList>
            <person name="Keele B.F."/>
        </authorList>
    </citation>
    <scope>NUCLEOTIDE SEQUENCE [LARGE SCALE GENOMIC DNA]</scope>
    <source>
        <strain evidence="1 2">CECT 8599</strain>
    </source>
</reference>
<dbReference type="Pfam" id="PF07845">
    <property type="entry name" value="DUF1636"/>
    <property type="match status" value="1"/>
</dbReference>
<evidence type="ECO:0000313" key="1">
    <source>
        <dbReference type="EMBL" id="SPH19840.1"/>
    </source>
</evidence>
<dbReference type="RefSeq" id="WP_219928849.1">
    <property type="nucleotide sequence ID" value="NZ_OMOR01000001.1"/>
</dbReference>
<sequence length="130" mass="13891">MTQGAANAPMSKDAQNRLLVCATCERVEGHTARQDCAVLRGALKQAGLSDAIEVDAVSCLGGCVAPVNISLQGQGRATYVFDGLDVKDAQPDIVTLSQKFLALDKGWIEDARPLGDLRNHLRARVPSFEL</sequence>
<dbReference type="InterPro" id="IPR012863">
    <property type="entry name" value="DUF1636"/>
</dbReference>
<protein>
    <recommendedName>
        <fullName evidence="3">Metal-binding protein</fullName>
    </recommendedName>
</protein>
<name>A0A2R8B9X7_9RHOB</name>